<evidence type="ECO:0000313" key="2">
    <source>
        <dbReference type="EMBL" id="EEH54421.1"/>
    </source>
</evidence>
<protein>
    <submittedName>
        <fullName evidence="2">Predicted protein</fullName>
    </submittedName>
</protein>
<dbReference type="Gene3D" id="3.40.50.720">
    <property type="entry name" value="NAD(P)-binding Rossmann-like Domain"/>
    <property type="match status" value="1"/>
</dbReference>
<reference evidence="2 3" key="1">
    <citation type="journal article" date="2009" name="Science">
        <title>Green evolution and dynamic adaptations revealed by genomes of the marine picoeukaryotes Micromonas.</title>
        <authorList>
            <person name="Worden A.Z."/>
            <person name="Lee J.H."/>
            <person name="Mock T."/>
            <person name="Rouze P."/>
            <person name="Simmons M.P."/>
            <person name="Aerts A.L."/>
            <person name="Allen A.E."/>
            <person name="Cuvelier M.L."/>
            <person name="Derelle E."/>
            <person name="Everett M.V."/>
            <person name="Foulon E."/>
            <person name="Grimwood J."/>
            <person name="Gundlach H."/>
            <person name="Henrissat B."/>
            <person name="Napoli C."/>
            <person name="McDonald S.M."/>
            <person name="Parker M.S."/>
            <person name="Rombauts S."/>
            <person name="Salamov A."/>
            <person name="Von Dassow P."/>
            <person name="Badger J.H."/>
            <person name="Coutinho P.M."/>
            <person name="Demir E."/>
            <person name="Dubchak I."/>
            <person name="Gentemann C."/>
            <person name="Eikrem W."/>
            <person name="Gready J.E."/>
            <person name="John U."/>
            <person name="Lanier W."/>
            <person name="Lindquist E.A."/>
            <person name="Lucas S."/>
            <person name="Mayer K.F."/>
            <person name="Moreau H."/>
            <person name="Not F."/>
            <person name="Otillar R."/>
            <person name="Panaud O."/>
            <person name="Pangilinan J."/>
            <person name="Paulsen I."/>
            <person name="Piegu B."/>
            <person name="Poliakov A."/>
            <person name="Robbens S."/>
            <person name="Schmutz J."/>
            <person name="Toulza E."/>
            <person name="Wyss T."/>
            <person name="Zelensky A."/>
            <person name="Zhou K."/>
            <person name="Armbrust E.V."/>
            <person name="Bhattacharya D."/>
            <person name="Goodenough U.W."/>
            <person name="Van de Peer Y."/>
            <person name="Grigoriev I.V."/>
        </authorList>
    </citation>
    <scope>NUCLEOTIDE SEQUENCE [LARGE SCALE GENOMIC DNA]</scope>
    <source>
        <strain evidence="2 3">CCMP1545</strain>
    </source>
</reference>
<dbReference type="PANTHER" id="PTHR47534:SF3">
    <property type="entry name" value="ALCOHOL DEHYDROGENASE-LIKE C-TERMINAL DOMAIN-CONTAINING PROTEIN"/>
    <property type="match status" value="1"/>
</dbReference>
<dbReference type="Pfam" id="PF00106">
    <property type="entry name" value="adh_short"/>
    <property type="match status" value="1"/>
</dbReference>
<dbReference type="GeneID" id="9687230"/>
<proteinExistence type="predicted"/>
<dbReference type="InterPro" id="IPR036291">
    <property type="entry name" value="NAD(P)-bd_dom_sf"/>
</dbReference>
<evidence type="ECO:0000313" key="3">
    <source>
        <dbReference type="Proteomes" id="UP000001876"/>
    </source>
</evidence>
<keyword evidence="3" id="KW-1185">Reference proteome</keyword>
<dbReference type="PANTHER" id="PTHR47534">
    <property type="entry name" value="YALI0E05731P"/>
    <property type="match status" value="1"/>
</dbReference>
<dbReference type="InterPro" id="IPR002347">
    <property type="entry name" value="SDR_fam"/>
</dbReference>
<dbReference type="AlphaFoldDB" id="C1N1C8"/>
<dbReference type="KEGG" id="mpp:MICPUCDRAFT_51351"/>
<dbReference type="SUPFAM" id="SSF51735">
    <property type="entry name" value="NAD(P)-binding Rossmann-fold domains"/>
    <property type="match status" value="1"/>
</dbReference>
<evidence type="ECO:0000256" key="1">
    <source>
        <dbReference type="ARBA" id="ARBA00023002"/>
    </source>
</evidence>
<name>C1N1C8_MICPC</name>
<dbReference type="Proteomes" id="UP000001876">
    <property type="component" value="Unassembled WGS sequence"/>
</dbReference>
<keyword evidence="1" id="KW-0560">Oxidoreductase</keyword>
<dbReference type="EMBL" id="GG663744">
    <property type="protein sequence ID" value="EEH54421.1"/>
    <property type="molecule type" value="Genomic_DNA"/>
</dbReference>
<dbReference type="RefSeq" id="XP_003061791.1">
    <property type="nucleotide sequence ID" value="XM_003061745.1"/>
</dbReference>
<dbReference type="STRING" id="564608.C1N1C8"/>
<organism evidence="3">
    <name type="scientific">Micromonas pusilla (strain CCMP1545)</name>
    <name type="common">Picoplanktonic green alga</name>
    <dbReference type="NCBI Taxonomy" id="564608"/>
    <lineage>
        <taxon>Eukaryota</taxon>
        <taxon>Viridiplantae</taxon>
        <taxon>Chlorophyta</taxon>
        <taxon>Mamiellophyceae</taxon>
        <taxon>Mamiellales</taxon>
        <taxon>Mamiellaceae</taxon>
        <taxon>Micromonas</taxon>
    </lineage>
</organism>
<dbReference type="eggNOG" id="KOG1208">
    <property type="taxonomic scope" value="Eukaryota"/>
</dbReference>
<sequence>MSRRQALCMGGTSGIGLGIALELARAGFDVVVVGRNPARGAEAVRRLELAAGGAEDSSFAFARSDLSVVKNVKATCEAFMKQHARLDVLVMTQGRGSMMRWTDNGEGTHANIAVNYLGRVAAAFLLAPLLRASSDPRVLTVLAAGMHKPYVHAADDFAVREHFSFANQADAACSYTDVAFDRFATRFPKISTAHLYPGVVRTNWMIELPLSVRCLAWTLCGACLWTCVKSGDDVGVEFARALLLDEKSGGGGYRYVF</sequence>
<accession>C1N1C8</accession>
<dbReference type="OrthoDB" id="5545019at2759"/>
<dbReference type="GO" id="GO:0016491">
    <property type="term" value="F:oxidoreductase activity"/>
    <property type="evidence" value="ECO:0007669"/>
    <property type="project" value="UniProtKB-KW"/>
</dbReference>
<dbReference type="InterPro" id="IPR052228">
    <property type="entry name" value="Sec_Metab_Biosynth_Oxidored"/>
</dbReference>
<gene>
    <name evidence="2" type="ORF">MICPUCDRAFT_51351</name>
</gene>